<dbReference type="SUPFAM" id="SSF53137">
    <property type="entry name" value="Translational machinery components"/>
    <property type="match status" value="1"/>
</dbReference>
<feature type="region of interest" description="Disordered" evidence="4">
    <location>
        <begin position="73"/>
        <end position="110"/>
    </location>
</feature>
<evidence type="ECO:0000256" key="2">
    <source>
        <dbReference type="ARBA" id="ARBA00022980"/>
    </source>
</evidence>
<keyword evidence="3" id="KW-0687">Ribonucleoprotein</keyword>
<evidence type="ECO:0000256" key="1">
    <source>
        <dbReference type="ARBA" id="ARBA00006194"/>
    </source>
</evidence>
<gene>
    <name evidence="5" type="ORF">C5167_001641</name>
</gene>
<dbReference type="STRING" id="3469.A0A4Y7KYM3"/>
<name>A0A4Y7KYM3_PAPSO</name>
<dbReference type="Gene3D" id="3.30.420.80">
    <property type="entry name" value="Ribosomal protein S11"/>
    <property type="match status" value="1"/>
</dbReference>
<evidence type="ECO:0000256" key="4">
    <source>
        <dbReference type="SAM" id="MobiDB-lite"/>
    </source>
</evidence>
<evidence type="ECO:0000256" key="3">
    <source>
        <dbReference type="ARBA" id="ARBA00023274"/>
    </source>
</evidence>
<reference evidence="5 6" key="1">
    <citation type="journal article" date="2018" name="Science">
        <title>The opium poppy genome and morphinan production.</title>
        <authorList>
            <person name="Guo L."/>
            <person name="Winzer T."/>
            <person name="Yang X."/>
            <person name="Li Y."/>
            <person name="Ning Z."/>
            <person name="He Z."/>
            <person name="Teodor R."/>
            <person name="Lu Y."/>
            <person name="Bowser T.A."/>
            <person name="Graham I.A."/>
            <person name="Ye K."/>
        </authorList>
    </citation>
    <scope>NUCLEOTIDE SEQUENCE [LARGE SCALE GENOMIC DNA]</scope>
    <source>
        <strain evidence="6">cv. HN1</strain>
        <tissue evidence="5">Leaves</tissue>
    </source>
</reference>
<dbReference type="EMBL" id="CM010723">
    <property type="protein sequence ID" value="RZC77482.1"/>
    <property type="molecule type" value="Genomic_DNA"/>
</dbReference>
<dbReference type="Pfam" id="PF00411">
    <property type="entry name" value="Ribosomal_S11"/>
    <property type="match status" value="1"/>
</dbReference>
<dbReference type="InterPro" id="IPR036967">
    <property type="entry name" value="Ribosomal_uS11_sf"/>
</dbReference>
<organism evidence="5 6">
    <name type="scientific">Papaver somniferum</name>
    <name type="common">Opium poppy</name>
    <dbReference type="NCBI Taxonomy" id="3469"/>
    <lineage>
        <taxon>Eukaryota</taxon>
        <taxon>Viridiplantae</taxon>
        <taxon>Streptophyta</taxon>
        <taxon>Embryophyta</taxon>
        <taxon>Tracheophyta</taxon>
        <taxon>Spermatophyta</taxon>
        <taxon>Magnoliopsida</taxon>
        <taxon>Ranunculales</taxon>
        <taxon>Papaveraceae</taxon>
        <taxon>Papaveroideae</taxon>
        <taxon>Papaver</taxon>
    </lineage>
</organism>
<dbReference type="GO" id="GO:0006412">
    <property type="term" value="P:translation"/>
    <property type="evidence" value="ECO:0007669"/>
    <property type="project" value="InterPro"/>
</dbReference>
<evidence type="ECO:0000313" key="6">
    <source>
        <dbReference type="Proteomes" id="UP000316621"/>
    </source>
</evidence>
<dbReference type="InterPro" id="IPR001971">
    <property type="entry name" value="Ribosomal_uS11"/>
</dbReference>
<dbReference type="AlphaFoldDB" id="A0A4Y7KYM3"/>
<keyword evidence="2" id="KW-0689">Ribosomal protein</keyword>
<keyword evidence="6" id="KW-1185">Reference proteome</keyword>
<dbReference type="GO" id="GO:1990904">
    <property type="term" value="C:ribonucleoprotein complex"/>
    <property type="evidence" value="ECO:0007669"/>
    <property type="project" value="UniProtKB-KW"/>
</dbReference>
<protein>
    <recommendedName>
        <fullName evidence="7">Ribosomal protein S11</fullName>
    </recommendedName>
</protein>
<evidence type="ECO:0008006" key="7">
    <source>
        <dbReference type="Google" id="ProtNLM"/>
    </source>
</evidence>
<dbReference type="GO" id="GO:0003735">
    <property type="term" value="F:structural constituent of ribosome"/>
    <property type="evidence" value="ECO:0007669"/>
    <property type="project" value="InterPro"/>
</dbReference>
<dbReference type="Gramene" id="RZC77482">
    <property type="protein sequence ID" value="RZC77482"/>
    <property type="gene ID" value="C5167_001641"/>
</dbReference>
<sequence length="182" mass="20647">MAMAFLKKTSNLLLHHHQIGSLVAARKIEVPSSTRFLNNRSNTWLPNFVEENDVIDRTSSSLSDSLSYLRRDSSPNLDVLGQSSSPSRGPRMDNNFQFTNPPRGRTGFTGLKRLDTTESVDDRDVKANTVVVRVKGFTNFRKKKEAVLRLREALGPKYQIINVQDVTNLPHNGCRLPKKRRK</sequence>
<proteinExistence type="inferred from homology"/>
<dbReference type="GO" id="GO:0005840">
    <property type="term" value="C:ribosome"/>
    <property type="evidence" value="ECO:0007669"/>
    <property type="project" value="UniProtKB-KW"/>
</dbReference>
<dbReference type="Proteomes" id="UP000316621">
    <property type="component" value="Chromosome 9"/>
</dbReference>
<evidence type="ECO:0000313" key="5">
    <source>
        <dbReference type="EMBL" id="RZC77482.1"/>
    </source>
</evidence>
<comment type="similarity">
    <text evidence="1">Belongs to the universal ribosomal protein uS11 family.</text>
</comment>
<accession>A0A4Y7KYM3</accession>